<protein>
    <recommendedName>
        <fullName evidence="4">Galactose mutarotase</fullName>
    </recommendedName>
    <alternativeName>
        <fullName evidence="7">Aldose 1-epimerase</fullName>
    </alternativeName>
</protein>
<dbReference type="GO" id="GO:0005737">
    <property type="term" value="C:cytoplasm"/>
    <property type="evidence" value="ECO:0007669"/>
    <property type="project" value="TreeGrafter"/>
</dbReference>
<keyword evidence="9" id="KW-0812">Transmembrane</keyword>
<evidence type="ECO:0000256" key="4">
    <source>
        <dbReference type="ARBA" id="ARBA00021023"/>
    </source>
</evidence>
<comment type="caution">
    <text evidence="10">The sequence shown here is derived from an EMBL/GenBank/DDBJ whole genome shotgun (WGS) entry which is preliminary data.</text>
</comment>
<dbReference type="InterPro" id="IPR020761">
    <property type="entry name" value="UPF0114_bac"/>
</dbReference>
<dbReference type="EMBL" id="JAEAOA010002069">
    <property type="protein sequence ID" value="KAK3584134.1"/>
    <property type="molecule type" value="Genomic_DNA"/>
</dbReference>
<dbReference type="Pfam" id="PF01263">
    <property type="entry name" value="Aldose_epim"/>
    <property type="match status" value="1"/>
</dbReference>
<reference evidence="10" key="1">
    <citation type="journal article" date="2021" name="Genome Biol. Evol.">
        <title>A High-Quality Reference Genome for a Parasitic Bivalve with Doubly Uniparental Inheritance (Bivalvia: Unionida).</title>
        <authorList>
            <person name="Smith C.H."/>
        </authorList>
    </citation>
    <scope>NUCLEOTIDE SEQUENCE</scope>
    <source>
        <strain evidence="10">CHS0354</strain>
    </source>
</reference>
<keyword evidence="5" id="KW-0413">Isomerase</keyword>
<evidence type="ECO:0000256" key="8">
    <source>
        <dbReference type="ARBA" id="ARBA00045743"/>
    </source>
</evidence>
<evidence type="ECO:0000256" key="9">
    <source>
        <dbReference type="SAM" id="Phobius"/>
    </source>
</evidence>
<reference evidence="10" key="3">
    <citation type="submission" date="2023-05" db="EMBL/GenBank/DDBJ databases">
        <authorList>
            <person name="Smith C.H."/>
        </authorList>
    </citation>
    <scope>NUCLEOTIDE SEQUENCE</scope>
    <source>
        <strain evidence="10">CHS0354</strain>
        <tissue evidence="10">Mantle</tissue>
    </source>
</reference>
<keyword evidence="11" id="KW-1185">Reference proteome</keyword>
<dbReference type="GO" id="GO:0030246">
    <property type="term" value="F:carbohydrate binding"/>
    <property type="evidence" value="ECO:0007669"/>
    <property type="project" value="InterPro"/>
</dbReference>
<dbReference type="InterPro" id="IPR014718">
    <property type="entry name" value="GH-type_carb-bd"/>
</dbReference>
<dbReference type="PANTHER" id="PTHR10091:SF0">
    <property type="entry name" value="GALACTOSE MUTAROTASE"/>
    <property type="match status" value="1"/>
</dbReference>
<dbReference type="HAMAP" id="MF_00143">
    <property type="entry name" value="UPF0114"/>
    <property type="match status" value="1"/>
</dbReference>
<proteinExistence type="inferred from homology"/>
<dbReference type="InterPro" id="IPR005134">
    <property type="entry name" value="UPF0114"/>
</dbReference>
<dbReference type="InterPro" id="IPR047215">
    <property type="entry name" value="Galactose_mutarotase-like"/>
</dbReference>
<comment type="pathway">
    <text evidence="2">Carbohydrate metabolism; galactose metabolism.</text>
</comment>
<keyword evidence="9" id="KW-1133">Transmembrane helix</keyword>
<dbReference type="Proteomes" id="UP001195483">
    <property type="component" value="Unassembled WGS sequence"/>
</dbReference>
<sequence>MKKYKQHIADINGRPLDLYTMHNDHGMQVSFLNCGGALCSLHVPDKNGMATDVISGYSDLTRYTENPPFFGALVGRVANRIANAEFNIDGKHCRTDKNYEGRHTLHGGGQNFSNYFWQVSETDNGFVLYGLFTPAYDGMPGILSGTVSYTLESNALNIVYRFTTDEVTIVNITSHPYFNLNGEGNGNILSHRLMLNADFYLSSGASLINDGAILSVQGTPFDFTVAHKIGADIHNPHPMMVNAGGGYDLCYALKDCDAPAAILTGDKSGIEMTVFTNQPGIQLYTSNSLHNEPAKTAGRVYGKYDFVCLETQHFPGSEVYSHFPSARLNPGEVYNRCYISLLAGLLLIIAFSGYENFVSKMGIKNHEDRPAWMGKVGFSDLKLKLIGAIVAISAIELLKAFVEIGDGGIEQDILMWKIIVHITFAVSGVLFAVTDLIVAKSKSDGAH</sequence>
<comment type="function">
    <text evidence="8">Mutarotase that catalyzes the interconversion of beta-D-galactose and alpha-D-galactose during galactose metabolism. Beta-D-galactose is metabolized in the liver into glucose 1-phosphate, the primary metabolic fuel, by the action of four enzymes that constitute the Leloir pathway: GALM, GALK1 (galactokinase), GALT (galactose-1-phosphate uridylyltransferase) and GALE (UDP-galactose-4'-epimerase). Involved in the maintenance of the equilibrium between the beta- and alpha-anomers of galactose, therefore ensuring a sufficient supply of the alpha-anomer for GALK1. Also active on D-glucose although shows a preference for galactose over glucose.</text>
</comment>
<dbReference type="Gene3D" id="2.70.98.10">
    <property type="match status" value="1"/>
</dbReference>
<name>A0AAE0S2W9_9BIVA</name>
<evidence type="ECO:0000256" key="1">
    <source>
        <dbReference type="ARBA" id="ARBA00001712"/>
    </source>
</evidence>
<keyword evidence="6" id="KW-0119">Carbohydrate metabolism</keyword>
<comment type="similarity">
    <text evidence="3">Belongs to the aldose epimerase family.</text>
</comment>
<evidence type="ECO:0000313" key="10">
    <source>
        <dbReference type="EMBL" id="KAK3584134.1"/>
    </source>
</evidence>
<feature type="transmembrane region" description="Helical" evidence="9">
    <location>
        <begin position="383"/>
        <end position="402"/>
    </location>
</feature>
<comment type="catalytic activity">
    <reaction evidence="1">
        <text>alpha-D-galactose = beta-D-galactose</text>
        <dbReference type="Rhea" id="RHEA:28675"/>
        <dbReference type="ChEBI" id="CHEBI:27667"/>
        <dbReference type="ChEBI" id="CHEBI:28061"/>
        <dbReference type="EC" id="5.1.3.3"/>
    </reaction>
    <physiologicalReaction direction="right-to-left" evidence="1">
        <dbReference type="Rhea" id="RHEA:28677"/>
    </physiologicalReaction>
</comment>
<evidence type="ECO:0000256" key="3">
    <source>
        <dbReference type="ARBA" id="ARBA00006206"/>
    </source>
</evidence>
<organism evidence="10 11">
    <name type="scientific">Potamilus streckersoni</name>
    <dbReference type="NCBI Taxonomy" id="2493646"/>
    <lineage>
        <taxon>Eukaryota</taxon>
        <taxon>Metazoa</taxon>
        <taxon>Spiralia</taxon>
        <taxon>Lophotrochozoa</taxon>
        <taxon>Mollusca</taxon>
        <taxon>Bivalvia</taxon>
        <taxon>Autobranchia</taxon>
        <taxon>Heteroconchia</taxon>
        <taxon>Palaeoheterodonta</taxon>
        <taxon>Unionida</taxon>
        <taxon>Unionoidea</taxon>
        <taxon>Unionidae</taxon>
        <taxon>Ambleminae</taxon>
        <taxon>Lampsilini</taxon>
        <taxon>Potamilus</taxon>
    </lineage>
</organism>
<accession>A0AAE0S2W9</accession>
<evidence type="ECO:0000256" key="7">
    <source>
        <dbReference type="ARBA" id="ARBA00032729"/>
    </source>
</evidence>
<reference evidence="10" key="2">
    <citation type="journal article" date="2021" name="Genome Biol. Evol.">
        <title>Developing a high-quality reference genome for a parasitic bivalve with doubly uniparental inheritance (Bivalvia: Unionida).</title>
        <authorList>
            <person name="Smith C.H."/>
        </authorList>
    </citation>
    <scope>NUCLEOTIDE SEQUENCE</scope>
    <source>
        <strain evidence="10">CHS0354</strain>
        <tissue evidence="10">Mantle</tissue>
    </source>
</reference>
<evidence type="ECO:0000256" key="2">
    <source>
        <dbReference type="ARBA" id="ARBA00004947"/>
    </source>
</evidence>
<dbReference type="Pfam" id="PF03350">
    <property type="entry name" value="UPF0114"/>
    <property type="match status" value="1"/>
</dbReference>
<evidence type="ECO:0000256" key="6">
    <source>
        <dbReference type="ARBA" id="ARBA00023277"/>
    </source>
</evidence>
<feature type="transmembrane region" description="Helical" evidence="9">
    <location>
        <begin position="333"/>
        <end position="354"/>
    </location>
</feature>
<evidence type="ECO:0000256" key="5">
    <source>
        <dbReference type="ARBA" id="ARBA00023235"/>
    </source>
</evidence>
<gene>
    <name evidence="10" type="ORF">CHS0354_035214</name>
</gene>
<dbReference type="CDD" id="cd09019">
    <property type="entry name" value="galactose_mutarotase_like"/>
    <property type="match status" value="1"/>
</dbReference>
<dbReference type="GO" id="GO:0033499">
    <property type="term" value="P:galactose catabolic process via UDP-galactose, Leloir pathway"/>
    <property type="evidence" value="ECO:0007669"/>
    <property type="project" value="TreeGrafter"/>
</dbReference>
<dbReference type="SUPFAM" id="SSF74650">
    <property type="entry name" value="Galactose mutarotase-like"/>
    <property type="match status" value="1"/>
</dbReference>
<evidence type="ECO:0000313" key="11">
    <source>
        <dbReference type="Proteomes" id="UP001195483"/>
    </source>
</evidence>
<keyword evidence="9" id="KW-0472">Membrane</keyword>
<dbReference type="InterPro" id="IPR008183">
    <property type="entry name" value="Aldose_1/G6P_1-epimerase"/>
</dbReference>
<dbReference type="GO" id="GO:0004034">
    <property type="term" value="F:aldose 1-epimerase activity"/>
    <property type="evidence" value="ECO:0007669"/>
    <property type="project" value="UniProtKB-EC"/>
</dbReference>
<dbReference type="PANTHER" id="PTHR10091">
    <property type="entry name" value="ALDOSE-1-EPIMERASE"/>
    <property type="match status" value="1"/>
</dbReference>
<dbReference type="AlphaFoldDB" id="A0AAE0S2W9"/>
<feature type="transmembrane region" description="Helical" evidence="9">
    <location>
        <begin position="414"/>
        <end position="438"/>
    </location>
</feature>
<dbReference type="GO" id="GO:0006006">
    <property type="term" value="P:glucose metabolic process"/>
    <property type="evidence" value="ECO:0007669"/>
    <property type="project" value="TreeGrafter"/>
</dbReference>
<dbReference type="InterPro" id="IPR011013">
    <property type="entry name" value="Gal_mutarotase_sf_dom"/>
</dbReference>